<organism evidence="3">
    <name type="scientific">marine metagenome</name>
    <dbReference type="NCBI Taxonomy" id="408172"/>
    <lineage>
        <taxon>unclassified sequences</taxon>
        <taxon>metagenomes</taxon>
        <taxon>ecological metagenomes</taxon>
    </lineage>
</organism>
<proteinExistence type="predicted"/>
<evidence type="ECO:0000256" key="1">
    <source>
        <dbReference type="SAM" id="Phobius"/>
    </source>
</evidence>
<keyword evidence="1" id="KW-1133">Transmembrane helix</keyword>
<gene>
    <name evidence="3" type="ORF">METZ01_LOCUS350604</name>
</gene>
<evidence type="ECO:0000313" key="3">
    <source>
        <dbReference type="EMBL" id="SVC97750.1"/>
    </source>
</evidence>
<sequence length="228" mass="26566">MKAKFSIKIRTIHKYLGLIIGVQFLLWTISGLYFSWTDIDEIHGDNFRKENLSQRVFSNLIDINKISEEISSIKIIDIAGEPFFWVNDGKLFNAKTGERLPMISKEQALIIAEENMVNGLLIKGVSMIQSIPNGHEYRGNPLPAYVIEYDHEKNLKVYINASNGILEKVRYDDWRVFDFLWATHIMDYDTRDDFNTLLLRVFSIFGLLTIFSGFALWLTTLKRWKSIF</sequence>
<feature type="transmembrane region" description="Helical" evidence="1">
    <location>
        <begin position="197"/>
        <end position="218"/>
    </location>
</feature>
<dbReference type="Pfam" id="PF03413">
    <property type="entry name" value="PepSY"/>
    <property type="match status" value="1"/>
</dbReference>
<evidence type="ECO:0000259" key="2">
    <source>
        <dbReference type="Pfam" id="PF03413"/>
    </source>
</evidence>
<accession>A0A382RK14</accession>
<reference evidence="3" key="1">
    <citation type="submission" date="2018-05" db="EMBL/GenBank/DDBJ databases">
        <authorList>
            <person name="Lanie J.A."/>
            <person name="Ng W.-L."/>
            <person name="Kazmierczak K.M."/>
            <person name="Andrzejewski T.M."/>
            <person name="Davidsen T.M."/>
            <person name="Wayne K.J."/>
            <person name="Tettelin H."/>
            <person name="Glass J.I."/>
            <person name="Rusch D."/>
            <person name="Podicherti R."/>
            <person name="Tsui H.-C.T."/>
            <person name="Winkler M.E."/>
        </authorList>
    </citation>
    <scope>NUCLEOTIDE SEQUENCE</scope>
</reference>
<dbReference type="InterPro" id="IPR025711">
    <property type="entry name" value="PepSY"/>
</dbReference>
<feature type="domain" description="PepSY" evidence="2">
    <location>
        <begin position="103"/>
        <end position="164"/>
    </location>
</feature>
<feature type="transmembrane region" description="Helical" evidence="1">
    <location>
        <begin position="12"/>
        <end position="36"/>
    </location>
</feature>
<keyword evidence="1" id="KW-0472">Membrane</keyword>
<dbReference type="EMBL" id="UINC01122129">
    <property type="protein sequence ID" value="SVC97750.1"/>
    <property type="molecule type" value="Genomic_DNA"/>
</dbReference>
<keyword evidence="1" id="KW-0812">Transmembrane</keyword>
<name>A0A382RK14_9ZZZZ</name>
<protein>
    <recommendedName>
        <fullName evidence="2">PepSY domain-containing protein</fullName>
    </recommendedName>
</protein>
<dbReference type="AlphaFoldDB" id="A0A382RK14"/>